<evidence type="ECO:0000256" key="4">
    <source>
        <dbReference type="ARBA" id="ARBA00023136"/>
    </source>
</evidence>
<comment type="subcellular location">
    <subcellularLocation>
        <location evidence="1">Membrane</location>
        <topology evidence="1">Multi-pass membrane protein</topology>
    </subcellularLocation>
</comment>
<dbReference type="EMBL" id="BAAAGF010000001">
    <property type="protein sequence ID" value="GAA0736148.1"/>
    <property type="molecule type" value="Genomic_DNA"/>
</dbReference>
<reference evidence="7 8" key="1">
    <citation type="journal article" date="2019" name="Int. J. Syst. Evol. Microbiol.">
        <title>The Global Catalogue of Microorganisms (GCM) 10K type strain sequencing project: providing services to taxonomists for standard genome sequencing and annotation.</title>
        <authorList>
            <consortium name="The Broad Institute Genomics Platform"/>
            <consortium name="The Broad Institute Genome Sequencing Center for Infectious Disease"/>
            <person name="Wu L."/>
            <person name="Ma J."/>
        </authorList>
    </citation>
    <scope>NUCLEOTIDE SEQUENCE [LARGE SCALE GENOMIC DNA]</scope>
    <source>
        <strain evidence="7 8">JCM 15976</strain>
    </source>
</reference>
<dbReference type="Pfam" id="PF06271">
    <property type="entry name" value="RDD"/>
    <property type="match status" value="1"/>
</dbReference>
<protein>
    <recommendedName>
        <fullName evidence="6">RDD domain-containing protein</fullName>
    </recommendedName>
</protein>
<evidence type="ECO:0000313" key="8">
    <source>
        <dbReference type="Proteomes" id="UP001500736"/>
    </source>
</evidence>
<evidence type="ECO:0000256" key="2">
    <source>
        <dbReference type="ARBA" id="ARBA00022692"/>
    </source>
</evidence>
<evidence type="ECO:0000259" key="6">
    <source>
        <dbReference type="Pfam" id="PF06271"/>
    </source>
</evidence>
<accession>A0ABN1JCT2</accession>
<evidence type="ECO:0000313" key="7">
    <source>
        <dbReference type="EMBL" id="GAA0736148.1"/>
    </source>
</evidence>
<feature type="domain" description="RDD" evidence="6">
    <location>
        <begin position="27"/>
        <end position="181"/>
    </location>
</feature>
<feature type="transmembrane region" description="Helical" evidence="5">
    <location>
        <begin position="60"/>
        <end position="79"/>
    </location>
</feature>
<organism evidence="7 8">
    <name type="scientific">Gaetbulibacter jejuensis</name>
    <dbReference type="NCBI Taxonomy" id="584607"/>
    <lineage>
        <taxon>Bacteria</taxon>
        <taxon>Pseudomonadati</taxon>
        <taxon>Bacteroidota</taxon>
        <taxon>Flavobacteriia</taxon>
        <taxon>Flavobacteriales</taxon>
        <taxon>Flavobacteriaceae</taxon>
        <taxon>Gaetbulibacter</taxon>
    </lineage>
</organism>
<keyword evidence="8" id="KW-1185">Reference proteome</keyword>
<gene>
    <name evidence="7" type="ORF">GCM10009431_01740</name>
</gene>
<sequence>MTKNTENHSGILSIEMFDNLANRSPSFHRISAMLLDHFLMCILIIPIAIVFAIASEKLGFKLIDGMSFYVWVLIIFVYYNKDFFNAKSPAKRIMGYQVIDRKTEKPATELQCFVRNFTICVAWPIEVIVGFFNPERRIGDFLANTKVVSSEKEKLKTIWTDLKRTKLKMNYFGIIIIGIVYFYGLSYIIP</sequence>
<name>A0ABN1JCT2_9FLAO</name>
<dbReference type="Proteomes" id="UP001500736">
    <property type="component" value="Unassembled WGS sequence"/>
</dbReference>
<evidence type="ECO:0000256" key="5">
    <source>
        <dbReference type="SAM" id="Phobius"/>
    </source>
</evidence>
<feature type="transmembrane region" description="Helical" evidence="5">
    <location>
        <begin position="33"/>
        <end position="54"/>
    </location>
</feature>
<dbReference type="RefSeq" id="WP_343795127.1">
    <property type="nucleotide sequence ID" value="NZ_BAAAGF010000001.1"/>
</dbReference>
<keyword evidence="4 5" id="KW-0472">Membrane</keyword>
<feature type="transmembrane region" description="Helical" evidence="5">
    <location>
        <begin position="171"/>
        <end position="189"/>
    </location>
</feature>
<comment type="caution">
    <text evidence="7">The sequence shown here is derived from an EMBL/GenBank/DDBJ whole genome shotgun (WGS) entry which is preliminary data.</text>
</comment>
<dbReference type="InterPro" id="IPR010432">
    <property type="entry name" value="RDD"/>
</dbReference>
<proteinExistence type="predicted"/>
<evidence type="ECO:0000256" key="1">
    <source>
        <dbReference type="ARBA" id="ARBA00004141"/>
    </source>
</evidence>
<keyword evidence="3 5" id="KW-1133">Transmembrane helix</keyword>
<evidence type="ECO:0000256" key="3">
    <source>
        <dbReference type="ARBA" id="ARBA00022989"/>
    </source>
</evidence>
<keyword evidence="2 5" id="KW-0812">Transmembrane</keyword>